<evidence type="ECO:0000259" key="8">
    <source>
        <dbReference type="Pfam" id="PF05425"/>
    </source>
</evidence>
<feature type="transmembrane region" description="Helical" evidence="7">
    <location>
        <begin position="34"/>
        <end position="55"/>
    </location>
</feature>
<name>A0ABV2P383_9MICC</name>
<reference evidence="9 10" key="1">
    <citation type="submission" date="2024-06" db="EMBL/GenBank/DDBJ databases">
        <title>Sorghum-associated microbial communities from plants grown in Nebraska, USA.</title>
        <authorList>
            <person name="Schachtman D."/>
        </authorList>
    </citation>
    <scope>NUCLEOTIDE SEQUENCE [LARGE SCALE GENOMIC DNA]</scope>
    <source>
        <strain evidence="9 10">3552</strain>
    </source>
</reference>
<feature type="domain" description="Copper resistance protein D" evidence="8">
    <location>
        <begin position="268"/>
        <end position="369"/>
    </location>
</feature>
<feature type="transmembrane region" description="Helical" evidence="7">
    <location>
        <begin position="306"/>
        <end position="326"/>
    </location>
</feature>
<dbReference type="Pfam" id="PF05425">
    <property type="entry name" value="CopD"/>
    <property type="match status" value="1"/>
</dbReference>
<feature type="transmembrane region" description="Helical" evidence="7">
    <location>
        <begin position="230"/>
        <end position="254"/>
    </location>
</feature>
<feature type="transmembrane region" description="Helical" evidence="7">
    <location>
        <begin position="275"/>
        <end position="294"/>
    </location>
</feature>
<dbReference type="InterPro" id="IPR032694">
    <property type="entry name" value="CopC/D"/>
</dbReference>
<feature type="transmembrane region" description="Helical" evidence="7">
    <location>
        <begin position="477"/>
        <end position="498"/>
    </location>
</feature>
<gene>
    <name evidence="9" type="ORF">ABIE37_001000</name>
</gene>
<evidence type="ECO:0000256" key="5">
    <source>
        <dbReference type="ARBA" id="ARBA00023136"/>
    </source>
</evidence>
<feature type="transmembrane region" description="Helical" evidence="7">
    <location>
        <begin position="412"/>
        <end position="432"/>
    </location>
</feature>
<protein>
    <submittedName>
        <fullName evidence="9">Cytochrome c oxidase assembly factor CtaG/putative copper export protein</fullName>
    </submittedName>
</protein>
<keyword evidence="5 7" id="KW-0472">Membrane</keyword>
<feature type="region of interest" description="Disordered" evidence="6">
    <location>
        <begin position="706"/>
        <end position="773"/>
    </location>
</feature>
<dbReference type="PANTHER" id="PTHR34820:SF4">
    <property type="entry name" value="INNER MEMBRANE PROTEIN YEBZ"/>
    <property type="match status" value="1"/>
</dbReference>
<feature type="transmembrane region" description="Helical" evidence="7">
    <location>
        <begin position="599"/>
        <end position="623"/>
    </location>
</feature>
<feature type="transmembrane region" description="Helical" evidence="7">
    <location>
        <begin position="116"/>
        <end position="144"/>
    </location>
</feature>
<keyword evidence="10" id="KW-1185">Reference proteome</keyword>
<dbReference type="PANTHER" id="PTHR34820">
    <property type="entry name" value="INNER MEMBRANE PROTEIN YEBZ"/>
    <property type="match status" value="1"/>
</dbReference>
<keyword evidence="3 7" id="KW-0812">Transmembrane</keyword>
<evidence type="ECO:0000256" key="7">
    <source>
        <dbReference type="SAM" id="Phobius"/>
    </source>
</evidence>
<feature type="transmembrane region" description="Helical" evidence="7">
    <location>
        <begin position="643"/>
        <end position="667"/>
    </location>
</feature>
<evidence type="ECO:0000313" key="9">
    <source>
        <dbReference type="EMBL" id="MET4539228.1"/>
    </source>
</evidence>
<feature type="region of interest" description="Disordered" evidence="6">
    <location>
        <begin position="1"/>
        <end position="20"/>
    </location>
</feature>
<dbReference type="InterPro" id="IPR008457">
    <property type="entry name" value="Cu-R_CopD_dom"/>
</dbReference>
<keyword evidence="4 7" id="KW-1133">Transmembrane helix</keyword>
<proteinExistence type="predicted"/>
<evidence type="ECO:0000313" key="10">
    <source>
        <dbReference type="Proteomes" id="UP001549307"/>
    </source>
</evidence>
<keyword evidence="2" id="KW-1003">Cell membrane</keyword>
<feature type="transmembrane region" description="Helical" evidence="7">
    <location>
        <begin position="444"/>
        <end position="465"/>
    </location>
</feature>
<feature type="compositionally biased region" description="Polar residues" evidence="6">
    <location>
        <begin position="1"/>
        <end position="10"/>
    </location>
</feature>
<organism evidence="9 10">
    <name type="scientific">Arthrobacter bambusae</name>
    <dbReference type="NCBI Taxonomy" id="1338426"/>
    <lineage>
        <taxon>Bacteria</taxon>
        <taxon>Bacillati</taxon>
        <taxon>Actinomycetota</taxon>
        <taxon>Actinomycetes</taxon>
        <taxon>Micrococcales</taxon>
        <taxon>Micrococcaceae</taxon>
        <taxon>Arthrobacter</taxon>
    </lineage>
</organism>
<accession>A0ABV2P383</accession>
<evidence type="ECO:0000256" key="1">
    <source>
        <dbReference type="ARBA" id="ARBA00004651"/>
    </source>
</evidence>
<dbReference type="Pfam" id="PF09678">
    <property type="entry name" value="Caa3_CtaG"/>
    <property type="match status" value="1"/>
</dbReference>
<feature type="compositionally biased region" description="Basic and acidic residues" evidence="6">
    <location>
        <begin position="749"/>
        <end position="759"/>
    </location>
</feature>
<dbReference type="EMBL" id="JBEPSN010000002">
    <property type="protein sequence ID" value="MET4539228.1"/>
    <property type="molecule type" value="Genomic_DNA"/>
</dbReference>
<sequence length="773" mass="81901">MPSARNSATAPSPVPTPGARGGTTVAGISLPWQLAGLAALFLTLAAALIFSGASAARQVSDPGELVRWGLPFAKAIHNVSVATVVGGLIFAVGILPKNLGGSRSREKDVDAPEHPAFARALAVAAAAGAAWTLSAVAVLVLTYADVAGQGLSGDAEFTRSLVYFMTDIETGKAWLAVTIIAAVVTTALFGVRSLTGLAFTLLLALIGLIPTALIGHSSSSSDHEGAINSLGLHLVGVSTWVGGIIMLAVLSGILTGSRSKGTPDITEQTLRRFSALAGFAFALVFASGVINAAIRVTNPADLFGSPYGQLIVAKSLATLVLGGIGFMHRQWVIPQLGKSGSMSARRVLWQLVLVELLVMGATSGLAVALGRSAPPQPTTYAPDASPSFILSGYELPPELTPERWLTEWRFDWLWVGVALFGAVTYIMGIIKVRKRGDKWSWFRSVNWLIGLVVLTYITSGPPAVYGRVLFSAHMVDHMALTMVAPIFLVLGAPVTLALRALPSRGEGAHGSRGLREWLLLFVHSRFSQIVTHPLFAAANFAGSIVLFYYSDLFGLAMREHVGHELMNVHFLLTGYIFVLGMIGSDPLPRRAPYPMRLLLLLATMGFHAFFGVAIMGGTGLLAADYFGNLGRAWGPSAIGDQQLGGAVAWGIGEVPTLLVAIGVAVMWSRSDERETRRVDRAADRNNDADLSAYNDMFARLADRDAKMADRTAQPSRTVQPSRTAQAERGDADSSDADSSNAGRNTAENTAERSNAERPDSAVQTEPNTKLEGR</sequence>
<feature type="compositionally biased region" description="Polar residues" evidence="6">
    <location>
        <begin position="712"/>
        <end position="724"/>
    </location>
</feature>
<dbReference type="InterPro" id="IPR019108">
    <property type="entry name" value="Caa3_assmbl_CtaG-rel"/>
</dbReference>
<feature type="transmembrane region" description="Helical" evidence="7">
    <location>
        <begin position="347"/>
        <end position="369"/>
    </location>
</feature>
<evidence type="ECO:0000256" key="2">
    <source>
        <dbReference type="ARBA" id="ARBA00022475"/>
    </source>
</evidence>
<feature type="transmembrane region" description="Helical" evidence="7">
    <location>
        <begin position="529"/>
        <end position="549"/>
    </location>
</feature>
<feature type="transmembrane region" description="Helical" evidence="7">
    <location>
        <begin position="569"/>
        <end position="587"/>
    </location>
</feature>
<feature type="transmembrane region" description="Helical" evidence="7">
    <location>
        <begin position="75"/>
        <end position="95"/>
    </location>
</feature>
<evidence type="ECO:0000256" key="4">
    <source>
        <dbReference type="ARBA" id="ARBA00022989"/>
    </source>
</evidence>
<feature type="transmembrane region" description="Helical" evidence="7">
    <location>
        <begin position="198"/>
        <end position="218"/>
    </location>
</feature>
<evidence type="ECO:0000256" key="6">
    <source>
        <dbReference type="SAM" id="MobiDB-lite"/>
    </source>
</evidence>
<evidence type="ECO:0000256" key="3">
    <source>
        <dbReference type="ARBA" id="ARBA00022692"/>
    </source>
</evidence>
<dbReference type="Proteomes" id="UP001549307">
    <property type="component" value="Unassembled WGS sequence"/>
</dbReference>
<comment type="subcellular location">
    <subcellularLocation>
        <location evidence="1">Cell membrane</location>
        <topology evidence="1">Multi-pass membrane protein</topology>
    </subcellularLocation>
</comment>
<comment type="caution">
    <text evidence="9">The sequence shown here is derived from an EMBL/GenBank/DDBJ whole genome shotgun (WGS) entry which is preliminary data.</text>
</comment>
<feature type="transmembrane region" description="Helical" evidence="7">
    <location>
        <begin position="173"/>
        <end position="191"/>
    </location>
</feature>